<gene>
    <name evidence="2" type="ORF">HELGO_WM9654</name>
</gene>
<accession>A0A6S6U024</accession>
<organism evidence="2">
    <name type="scientific">uncultured Sulfurovum sp</name>
    <dbReference type="NCBI Taxonomy" id="269237"/>
    <lineage>
        <taxon>Bacteria</taxon>
        <taxon>Pseudomonadati</taxon>
        <taxon>Campylobacterota</taxon>
        <taxon>Epsilonproteobacteria</taxon>
        <taxon>Campylobacterales</taxon>
        <taxon>Sulfurovaceae</taxon>
        <taxon>Sulfurovum</taxon>
        <taxon>environmental samples</taxon>
    </lineage>
</organism>
<name>A0A6S6U024_9BACT</name>
<dbReference type="AlphaFoldDB" id="A0A6S6U024"/>
<dbReference type="InterPro" id="IPR012902">
    <property type="entry name" value="N_methyl_site"/>
</dbReference>
<feature type="transmembrane region" description="Helical" evidence="1">
    <location>
        <begin position="12"/>
        <end position="34"/>
    </location>
</feature>
<dbReference type="EMBL" id="CACVAS010000168">
    <property type="protein sequence ID" value="CAA6828015.1"/>
    <property type="molecule type" value="Genomic_DNA"/>
</dbReference>
<keyword evidence="1" id="KW-0472">Membrane</keyword>
<evidence type="ECO:0000256" key="1">
    <source>
        <dbReference type="SAM" id="Phobius"/>
    </source>
</evidence>
<proteinExistence type="predicted"/>
<dbReference type="Pfam" id="PF07963">
    <property type="entry name" value="N_methyl"/>
    <property type="match status" value="1"/>
</dbReference>
<sequence>MFNTKPSKKLRAGFTLIEILISVVILSGAILFTLRIHSDNKEHIIYLSERNKNSLQDSLFLSTNVLRHHKDNKSAYELLERHLKIEEDKSRQTLKKTNREIYIPDEIKIIPPPNKPGVTALVNEVKLKDSHSAAYWHFKVISF</sequence>
<keyword evidence="1" id="KW-1133">Transmembrane helix</keyword>
<evidence type="ECO:0000313" key="2">
    <source>
        <dbReference type="EMBL" id="CAA6828015.1"/>
    </source>
</evidence>
<evidence type="ECO:0008006" key="3">
    <source>
        <dbReference type="Google" id="ProtNLM"/>
    </source>
</evidence>
<reference evidence="2" key="1">
    <citation type="submission" date="2020-01" db="EMBL/GenBank/DDBJ databases">
        <authorList>
            <person name="Meier V. D."/>
            <person name="Meier V D."/>
        </authorList>
    </citation>
    <scope>NUCLEOTIDE SEQUENCE</scope>
    <source>
        <strain evidence="2">HLG_WM_MAG_01</strain>
    </source>
</reference>
<keyword evidence="1" id="KW-0812">Transmembrane</keyword>
<dbReference type="NCBIfam" id="TIGR02532">
    <property type="entry name" value="IV_pilin_GFxxxE"/>
    <property type="match status" value="1"/>
</dbReference>
<protein>
    <recommendedName>
        <fullName evidence="3">Prepilin-type N-terminal cleavage/methylation domain-containing protein</fullName>
    </recommendedName>
</protein>